<proteinExistence type="predicted"/>
<evidence type="ECO:0000259" key="4">
    <source>
        <dbReference type="PROSITE" id="PS01124"/>
    </source>
</evidence>
<dbReference type="PANTHER" id="PTHR47894:SF4">
    <property type="entry name" value="HTH-TYPE TRANSCRIPTIONAL REGULATOR GADX"/>
    <property type="match status" value="1"/>
</dbReference>
<dbReference type="GO" id="GO:0003700">
    <property type="term" value="F:DNA-binding transcription factor activity"/>
    <property type="evidence" value="ECO:0007669"/>
    <property type="project" value="InterPro"/>
</dbReference>
<dbReference type="Proteomes" id="UP000076128">
    <property type="component" value="Chromosome"/>
</dbReference>
<keyword evidence="2" id="KW-0238">DNA-binding</keyword>
<dbReference type="STRING" id="1335048.AKL17_3386"/>
<dbReference type="GO" id="GO:0005829">
    <property type="term" value="C:cytosol"/>
    <property type="evidence" value="ECO:0007669"/>
    <property type="project" value="TreeGrafter"/>
</dbReference>
<organism evidence="5 6">
    <name type="scientific">Frigidibacter mobilis</name>
    <dbReference type="NCBI Taxonomy" id="1335048"/>
    <lineage>
        <taxon>Bacteria</taxon>
        <taxon>Pseudomonadati</taxon>
        <taxon>Pseudomonadota</taxon>
        <taxon>Alphaproteobacteria</taxon>
        <taxon>Rhodobacterales</taxon>
        <taxon>Paracoccaceae</taxon>
        <taxon>Frigidibacter</taxon>
    </lineage>
</organism>
<dbReference type="GO" id="GO:0000976">
    <property type="term" value="F:transcription cis-regulatory region binding"/>
    <property type="evidence" value="ECO:0007669"/>
    <property type="project" value="TreeGrafter"/>
</dbReference>
<dbReference type="SMART" id="SM00342">
    <property type="entry name" value="HTH_ARAC"/>
    <property type="match status" value="1"/>
</dbReference>
<sequence>MIRYIAPVFEMPRGPVPLIRASTLSPVLRMLDRGALPAAPLLARHKLTRAQLADPYSQIPLHHYVAFLEEAAVTAGDPVFGARAGTSFSATDLGPVGLIFASSATLKRGLARMAEVLNAWQDGTSIRVEVQDTYLVWTYRLEDPTLWPRRQDAEYTLSATIALARGAFGAAGRPVALHLEHDAPPEAAALARAFGTAPKFGRMANRLLFDLEAAERVQRAEDSGLMAILSRHLADLAPPTDAADLAQQVRRLIRLNLGQRPVTVTLLADVLHMSPRSLQRHLSDLGLSFRALVQEARLEMGSARLRDRNASHSEIARQLGYADSTSFWRAFKRGTGKPPSRHRED</sequence>
<keyword evidence="6" id="KW-1185">Reference proteome</keyword>
<dbReference type="Pfam" id="PF12833">
    <property type="entry name" value="HTH_18"/>
    <property type="match status" value="1"/>
</dbReference>
<protein>
    <submittedName>
        <fullName evidence="5">AraC family transcriptional regulator</fullName>
    </submittedName>
</protein>
<dbReference type="EMBL" id="CP012661">
    <property type="protein sequence ID" value="AMY70618.1"/>
    <property type="molecule type" value="Genomic_DNA"/>
</dbReference>
<dbReference type="PATRIC" id="fig|1335048.3.peg.3517"/>
<evidence type="ECO:0000256" key="2">
    <source>
        <dbReference type="ARBA" id="ARBA00023125"/>
    </source>
</evidence>
<dbReference type="InterPro" id="IPR032687">
    <property type="entry name" value="AraC-type_N"/>
</dbReference>
<keyword evidence="1" id="KW-0805">Transcription regulation</keyword>
<dbReference type="AlphaFoldDB" id="A0A159Z7M8"/>
<accession>A0A159Z7M8</accession>
<keyword evidence="3" id="KW-0804">Transcription</keyword>
<dbReference type="RefSeq" id="WP_066815250.1">
    <property type="nucleotide sequence ID" value="NZ_CP012661.1"/>
</dbReference>
<dbReference type="Gene3D" id="1.10.10.60">
    <property type="entry name" value="Homeodomain-like"/>
    <property type="match status" value="1"/>
</dbReference>
<gene>
    <name evidence="5" type="ORF">AKL17_3386</name>
</gene>
<name>A0A159Z7M8_9RHOB</name>
<dbReference type="PANTHER" id="PTHR47894">
    <property type="entry name" value="HTH-TYPE TRANSCRIPTIONAL REGULATOR GADX"/>
    <property type="match status" value="1"/>
</dbReference>
<dbReference type="SUPFAM" id="SSF46689">
    <property type="entry name" value="Homeodomain-like"/>
    <property type="match status" value="1"/>
</dbReference>
<dbReference type="Pfam" id="PF12625">
    <property type="entry name" value="Arabinose_bd"/>
    <property type="match status" value="1"/>
</dbReference>
<dbReference type="InterPro" id="IPR009057">
    <property type="entry name" value="Homeodomain-like_sf"/>
</dbReference>
<feature type="domain" description="HTH araC/xylS-type" evidence="4">
    <location>
        <begin position="247"/>
        <end position="345"/>
    </location>
</feature>
<dbReference type="InterPro" id="IPR018060">
    <property type="entry name" value="HTH_AraC"/>
</dbReference>
<evidence type="ECO:0000256" key="3">
    <source>
        <dbReference type="ARBA" id="ARBA00023163"/>
    </source>
</evidence>
<dbReference type="KEGG" id="daa:AKL17_3386"/>
<evidence type="ECO:0000256" key="1">
    <source>
        <dbReference type="ARBA" id="ARBA00023015"/>
    </source>
</evidence>
<dbReference type="PROSITE" id="PS01124">
    <property type="entry name" value="HTH_ARAC_FAMILY_2"/>
    <property type="match status" value="1"/>
</dbReference>
<evidence type="ECO:0000313" key="6">
    <source>
        <dbReference type="Proteomes" id="UP000076128"/>
    </source>
</evidence>
<reference evidence="5 6" key="1">
    <citation type="submission" date="2015-09" db="EMBL/GenBank/DDBJ databases">
        <title>Complete genome sequence of Defluviimonas alba cai42t isolated from an oilfield in Xinjiang.</title>
        <authorList>
            <person name="Geng S."/>
            <person name="Pan X."/>
            <person name="Wu X."/>
        </authorList>
    </citation>
    <scope>NUCLEOTIDE SEQUENCE [LARGE SCALE GENOMIC DNA]</scope>
    <source>
        <strain evidence="6">cai42</strain>
    </source>
</reference>
<evidence type="ECO:0000313" key="5">
    <source>
        <dbReference type="EMBL" id="AMY70618.1"/>
    </source>
</evidence>